<accession>A0ABU5ZK28</accession>
<evidence type="ECO:0000256" key="1">
    <source>
        <dbReference type="SAM" id="MobiDB-lite"/>
    </source>
</evidence>
<feature type="region of interest" description="Disordered" evidence="1">
    <location>
        <begin position="1"/>
        <end position="30"/>
    </location>
</feature>
<reference evidence="2" key="1">
    <citation type="submission" date="2023-12" db="EMBL/GenBank/DDBJ databases">
        <title>Fervidustalea candida gen. nov., sp. nov., a novel member of the family Paenibacillaceae isolated from a geothermal area.</title>
        <authorList>
            <person name="Li W.-J."/>
            <person name="Jiao J.-Y."/>
            <person name="Chen Y."/>
        </authorList>
    </citation>
    <scope>NUCLEOTIDE SEQUENCE</scope>
    <source>
        <strain evidence="2">SYSU GA230002</strain>
    </source>
</reference>
<feature type="compositionally biased region" description="Pro residues" evidence="1">
    <location>
        <begin position="57"/>
        <end position="75"/>
    </location>
</feature>
<protein>
    <submittedName>
        <fullName evidence="2">Uncharacterized protein</fullName>
    </submittedName>
</protein>
<proteinExistence type="predicted"/>
<feature type="region of interest" description="Disordered" evidence="1">
    <location>
        <begin position="57"/>
        <end position="76"/>
    </location>
</feature>
<comment type="caution">
    <text evidence="2">The sequence shown here is derived from an EMBL/GenBank/DDBJ whole genome shotgun (WGS) entry which is preliminary data.</text>
</comment>
<name>A0ABU5ZK28_9BACL</name>
<feature type="compositionally biased region" description="Polar residues" evidence="1">
    <location>
        <begin position="7"/>
        <end position="18"/>
    </location>
</feature>
<sequence>MAFMPSPGSQPHYQTQQPGVPAPSAPWTSQQEWGELLGPILFPGAFPGTWPVPVPSPMPLPTPMPTPTPAAPLPPHIQQQLSLLEQQY</sequence>
<evidence type="ECO:0000313" key="2">
    <source>
        <dbReference type="EMBL" id="MEB3102197.1"/>
    </source>
</evidence>
<dbReference type="EMBL" id="JAYJLD010000014">
    <property type="protein sequence ID" value="MEB3102197.1"/>
    <property type="molecule type" value="Genomic_DNA"/>
</dbReference>
<organism evidence="2 3">
    <name type="scientific">Ferviditalea candida</name>
    <dbReference type="NCBI Taxonomy" id="3108399"/>
    <lineage>
        <taxon>Bacteria</taxon>
        <taxon>Bacillati</taxon>
        <taxon>Bacillota</taxon>
        <taxon>Bacilli</taxon>
        <taxon>Bacillales</taxon>
        <taxon>Paenibacillaceae</taxon>
        <taxon>Ferviditalea</taxon>
    </lineage>
</organism>
<keyword evidence="3" id="KW-1185">Reference proteome</keyword>
<gene>
    <name evidence="2" type="ORF">VF724_11040</name>
</gene>
<dbReference type="RefSeq" id="WP_371754314.1">
    <property type="nucleotide sequence ID" value="NZ_JAYJLD010000014.1"/>
</dbReference>
<dbReference type="Proteomes" id="UP001310386">
    <property type="component" value="Unassembled WGS sequence"/>
</dbReference>
<evidence type="ECO:0000313" key="3">
    <source>
        <dbReference type="Proteomes" id="UP001310386"/>
    </source>
</evidence>